<dbReference type="PROSITE" id="PS00629">
    <property type="entry name" value="IMP_1"/>
    <property type="match status" value="1"/>
</dbReference>
<dbReference type="GO" id="GO:0008934">
    <property type="term" value="F:inositol monophosphate 1-phosphatase activity"/>
    <property type="evidence" value="ECO:0007669"/>
    <property type="project" value="InterPro"/>
</dbReference>
<dbReference type="AlphaFoldDB" id="A0A2P7SNW5"/>
<evidence type="ECO:0000256" key="5">
    <source>
        <dbReference type="ARBA" id="ARBA00019784"/>
    </source>
</evidence>
<evidence type="ECO:0000256" key="4">
    <source>
        <dbReference type="ARBA" id="ARBA00013106"/>
    </source>
</evidence>
<accession>A0A2P7SNW5</accession>
<evidence type="ECO:0000256" key="10">
    <source>
        <dbReference type="RuleBase" id="RU364068"/>
    </source>
</evidence>
<dbReference type="GO" id="GO:0046872">
    <property type="term" value="F:metal ion binding"/>
    <property type="evidence" value="ECO:0007669"/>
    <property type="project" value="UniProtKB-KW"/>
</dbReference>
<dbReference type="FunFam" id="3.30.540.10:FF:000003">
    <property type="entry name" value="Inositol-1-monophosphatase"/>
    <property type="match status" value="1"/>
</dbReference>
<dbReference type="InterPro" id="IPR022337">
    <property type="entry name" value="Inositol_monophosphatase_SuhB"/>
</dbReference>
<feature type="binding site" evidence="9">
    <location>
        <position position="222"/>
    </location>
    <ligand>
        <name>Mg(2+)</name>
        <dbReference type="ChEBI" id="CHEBI:18420"/>
        <label>1</label>
        <note>catalytic</note>
    </ligand>
</feature>
<dbReference type="SUPFAM" id="SSF56655">
    <property type="entry name" value="Carbohydrate phosphatase"/>
    <property type="match status" value="1"/>
</dbReference>
<dbReference type="PRINTS" id="PR01959">
    <property type="entry name" value="SBIMPHPHTASE"/>
</dbReference>
<dbReference type="Proteomes" id="UP000240653">
    <property type="component" value="Unassembled WGS sequence"/>
</dbReference>
<dbReference type="EMBL" id="PXYL01000001">
    <property type="protein sequence ID" value="PSJ64186.1"/>
    <property type="molecule type" value="Genomic_DNA"/>
</dbReference>
<dbReference type="PANTHER" id="PTHR20854">
    <property type="entry name" value="INOSITOL MONOPHOSPHATASE"/>
    <property type="match status" value="1"/>
</dbReference>
<evidence type="ECO:0000256" key="7">
    <source>
        <dbReference type="ARBA" id="ARBA00022801"/>
    </source>
</evidence>
<dbReference type="GO" id="GO:0007165">
    <property type="term" value="P:signal transduction"/>
    <property type="evidence" value="ECO:0007669"/>
    <property type="project" value="TreeGrafter"/>
</dbReference>
<evidence type="ECO:0000256" key="1">
    <source>
        <dbReference type="ARBA" id="ARBA00001033"/>
    </source>
</evidence>
<feature type="binding site" evidence="9">
    <location>
        <position position="96"/>
    </location>
    <ligand>
        <name>Mg(2+)</name>
        <dbReference type="ChEBI" id="CHEBI:18420"/>
        <label>1</label>
        <note>catalytic</note>
    </ligand>
</feature>
<feature type="binding site" evidence="9">
    <location>
        <position position="82"/>
    </location>
    <ligand>
        <name>Mg(2+)</name>
        <dbReference type="ChEBI" id="CHEBI:18420"/>
        <label>1</label>
        <note>catalytic</note>
    </ligand>
</feature>
<evidence type="ECO:0000256" key="8">
    <source>
        <dbReference type="ARBA" id="ARBA00022842"/>
    </source>
</evidence>
<dbReference type="PRINTS" id="PR00377">
    <property type="entry name" value="IMPHPHTASES"/>
</dbReference>
<keyword evidence="8 9" id="KW-0460">Magnesium</keyword>
<evidence type="ECO:0000256" key="6">
    <source>
        <dbReference type="ARBA" id="ARBA00022723"/>
    </source>
</evidence>
<keyword evidence="6 9" id="KW-0479">Metal-binding</keyword>
<organism evidence="11 12">
    <name type="scientific">Pseudaminobacter soli</name>
    <name type="common">ex Li et al. 2025</name>
    <dbReference type="NCBI Taxonomy" id="1295366"/>
    <lineage>
        <taxon>Bacteria</taxon>
        <taxon>Pseudomonadati</taxon>
        <taxon>Pseudomonadota</taxon>
        <taxon>Alphaproteobacteria</taxon>
        <taxon>Hyphomicrobiales</taxon>
        <taxon>Phyllobacteriaceae</taxon>
        <taxon>Pseudaminobacter</taxon>
    </lineage>
</organism>
<comment type="catalytic activity">
    <reaction evidence="1 10">
        <text>a myo-inositol phosphate + H2O = myo-inositol + phosphate</text>
        <dbReference type="Rhea" id="RHEA:24056"/>
        <dbReference type="ChEBI" id="CHEBI:15377"/>
        <dbReference type="ChEBI" id="CHEBI:17268"/>
        <dbReference type="ChEBI" id="CHEBI:43474"/>
        <dbReference type="ChEBI" id="CHEBI:84139"/>
        <dbReference type="EC" id="3.1.3.25"/>
    </reaction>
</comment>
<comment type="caution">
    <text evidence="11">The sequence shown here is derived from an EMBL/GenBank/DDBJ whole genome shotgun (WGS) entry which is preliminary data.</text>
</comment>
<dbReference type="InterPro" id="IPR000760">
    <property type="entry name" value="Inositol_monophosphatase-like"/>
</dbReference>
<name>A0A2P7SNW5_9HYPH</name>
<evidence type="ECO:0000313" key="12">
    <source>
        <dbReference type="Proteomes" id="UP000240653"/>
    </source>
</evidence>
<protein>
    <recommendedName>
        <fullName evidence="5 10">Inositol-1-monophosphatase</fullName>
        <ecNumber evidence="4 10">3.1.3.25</ecNumber>
    </recommendedName>
</protein>
<dbReference type="OrthoDB" id="9785695at2"/>
<sequence>MTPRLVADTGTTNDDPLARRFAFALSMAREAGRLAMRYFRSRDLSISQKGLRDLVTAADHAVDALIRTKIAENFPEDGILTEETAGAISGTTWVIDPIDGTGNFARGIACFAISIAVCVDGVTQIGVVFDPAADEMFAARRGRGAFCNGTPLGVSKTTQLAEATVDAGYSRKAPLPDYVALLARLLDAGCDFVQFGSAARGLAHVAAGRVDGFIEAHLFAWDVLAGLLLVQEASGFSTDFLLTGNWESGQPVLACTPGLSAALTEIA</sequence>
<gene>
    <name evidence="11" type="ORF">C7I85_03545</name>
</gene>
<dbReference type="Gene3D" id="3.40.190.80">
    <property type="match status" value="1"/>
</dbReference>
<evidence type="ECO:0000256" key="2">
    <source>
        <dbReference type="ARBA" id="ARBA00001946"/>
    </source>
</evidence>
<evidence type="ECO:0000256" key="3">
    <source>
        <dbReference type="ARBA" id="ARBA00009759"/>
    </source>
</evidence>
<dbReference type="PANTHER" id="PTHR20854:SF4">
    <property type="entry name" value="INOSITOL-1-MONOPHOSPHATASE-RELATED"/>
    <property type="match status" value="1"/>
</dbReference>
<dbReference type="InterPro" id="IPR033942">
    <property type="entry name" value="IMPase"/>
</dbReference>
<keyword evidence="12" id="KW-1185">Reference proteome</keyword>
<evidence type="ECO:0000313" key="11">
    <source>
        <dbReference type="EMBL" id="PSJ64186.1"/>
    </source>
</evidence>
<dbReference type="Pfam" id="PF00459">
    <property type="entry name" value="Inositol_P"/>
    <property type="match status" value="1"/>
</dbReference>
<feature type="binding site" evidence="9">
    <location>
        <position position="98"/>
    </location>
    <ligand>
        <name>Mg(2+)</name>
        <dbReference type="ChEBI" id="CHEBI:18420"/>
        <label>1</label>
        <note>catalytic</note>
    </ligand>
</feature>
<reference evidence="11 12" key="1">
    <citation type="submission" date="2018-03" db="EMBL/GenBank/DDBJ databases">
        <title>The draft genome of Mesorhizobium soli JCM 19897.</title>
        <authorList>
            <person name="Li L."/>
            <person name="Liu L."/>
            <person name="Liang L."/>
            <person name="Wang T."/>
            <person name="Zhang X."/>
        </authorList>
    </citation>
    <scope>NUCLEOTIDE SEQUENCE [LARGE SCALE GENOMIC DNA]</scope>
    <source>
        <strain evidence="11 12">JCM 19897</strain>
    </source>
</reference>
<dbReference type="EC" id="3.1.3.25" evidence="4 10"/>
<evidence type="ECO:0000256" key="9">
    <source>
        <dbReference type="PIRSR" id="PIRSR600760-2"/>
    </source>
</evidence>
<dbReference type="GO" id="GO:0006020">
    <property type="term" value="P:inositol metabolic process"/>
    <property type="evidence" value="ECO:0007669"/>
    <property type="project" value="TreeGrafter"/>
</dbReference>
<dbReference type="CDD" id="cd01639">
    <property type="entry name" value="IMPase"/>
    <property type="match status" value="1"/>
</dbReference>
<comment type="similarity">
    <text evidence="3 10">Belongs to the inositol monophosphatase superfamily.</text>
</comment>
<dbReference type="RefSeq" id="WP_106722539.1">
    <property type="nucleotide sequence ID" value="NZ_PXYL01000001.1"/>
</dbReference>
<feature type="binding site" evidence="9">
    <location>
        <position position="99"/>
    </location>
    <ligand>
        <name>Mg(2+)</name>
        <dbReference type="ChEBI" id="CHEBI:18420"/>
        <label>1</label>
        <note>catalytic</note>
    </ligand>
</feature>
<keyword evidence="7 10" id="KW-0378">Hydrolase</keyword>
<dbReference type="InterPro" id="IPR020583">
    <property type="entry name" value="Inositol_monoP_metal-BS"/>
</dbReference>
<comment type="cofactor">
    <cofactor evidence="2 9 10">
        <name>Mg(2+)</name>
        <dbReference type="ChEBI" id="CHEBI:18420"/>
    </cofactor>
</comment>
<proteinExistence type="inferred from homology"/>
<dbReference type="Gene3D" id="3.30.540.10">
    <property type="entry name" value="Fructose-1,6-Bisphosphatase, subunit A, domain 1"/>
    <property type="match status" value="1"/>
</dbReference>